<protein>
    <submittedName>
        <fullName evidence="3">Uncharacterized protein</fullName>
    </submittedName>
</protein>
<organism evidence="3 4">
    <name type="scientific">Diplocarpon coronariae</name>
    <dbReference type="NCBI Taxonomy" id="2795749"/>
    <lineage>
        <taxon>Eukaryota</taxon>
        <taxon>Fungi</taxon>
        <taxon>Dikarya</taxon>
        <taxon>Ascomycota</taxon>
        <taxon>Pezizomycotina</taxon>
        <taxon>Leotiomycetes</taxon>
        <taxon>Helotiales</taxon>
        <taxon>Drepanopezizaceae</taxon>
        <taxon>Diplocarpon</taxon>
    </lineage>
</organism>
<feature type="transmembrane region" description="Helical" evidence="2">
    <location>
        <begin position="24"/>
        <end position="45"/>
    </location>
</feature>
<evidence type="ECO:0000313" key="4">
    <source>
        <dbReference type="Proteomes" id="UP000242519"/>
    </source>
</evidence>
<keyword evidence="4" id="KW-1185">Reference proteome</keyword>
<dbReference type="EMBL" id="MZNU01000022">
    <property type="protein sequence ID" value="OWP06963.1"/>
    <property type="molecule type" value="Genomic_DNA"/>
</dbReference>
<name>A0A218ZHF3_9HELO</name>
<feature type="transmembrane region" description="Helical" evidence="2">
    <location>
        <begin position="140"/>
        <end position="159"/>
    </location>
</feature>
<dbReference type="InParanoid" id="A0A218ZHF3"/>
<evidence type="ECO:0000256" key="2">
    <source>
        <dbReference type="SAM" id="Phobius"/>
    </source>
</evidence>
<evidence type="ECO:0000256" key="1">
    <source>
        <dbReference type="SAM" id="MobiDB-lite"/>
    </source>
</evidence>
<feature type="region of interest" description="Disordered" evidence="1">
    <location>
        <begin position="90"/>
        <end position="115"/>
    </location>
</feature>
<dbReference type="Proteomes" id="UP000242519">
    <property type="component" value="Unassembled WGS sequence"/>
</dbReference>
<keyword evidence="2" id="KW-0812">Transmembrane</keyword>
<sequence length="179" mass="20140">MASMPRPANRFPAFLPLETPKESAISRLVITPLVFLSFLLSLALIDSHNHNLRHSHSPSHAQPTTVLGHIRQLIHSLIFKEVKDRGPYAYVKSPGSREMEQEQDASSSSGRANEEPWHWHTKQGKMMRAEMEDAFKLRKWVVIALVGVLFNGVMAVWMLGRWVIGTFGGIRTAAGGREF</sequence>
<evidence type="ECO:0000313" key="3">
    <source>
        <dbReference type="EMBL" id="OWP06963.1"/>
    </source>
</evidence>
<keyword evidence="2" id="KW-1133">Transmembrane helix</keyword>
<accession>A0A218ZHF3</accession>
<dbReference type="AlphaFoldDB" id="A0A218ZHF3"/>
<dbReference type="OrthoDB" id="4156595at2759"/>
<gene>
    <name evidence="3" type="ORF">B2J93_7697</name>
</gene>
<keyword evidence="2" id="KW-0472">Membrane</keyword>
<comment type="caution">
    <text evidence="3">The sequence shown here is derived from an EMBL/GenBank/DDBJ whole genome shotgun (WGS) entry which is preliminary data.</text>
</comment>
<proteinExistence type="predicted"/>
<reference evidence="3 4" key="1">
    <citation type="submission" date="2017-04" db="EMBL/GenBank/DDBJ databases">
        <title>Draft genome sequence of Marssonina coronaria NL1: causal agent of apple blotch.</title>
        <authorList>
            <person name="Cheng Q."/>
        </authorList>
    </citation>
    <scope>NUCLEOTIDE SEQUENCE [LARGE SCALE GENOMIC DNA]</scope>
    <source>
        <strain evidence="3 4">NL1</strain>
    </source>
</reference>